<accession>A0ABS2F122</accession>
<evidence type="ECO:0000256" key="3">
    <source>
        <dbReference type="ARBA" id="ARBA00012744"/>
    </source>
</evidence>
<protein>
    <recommendedName>
        <fullName evidence="3">beta-glucosidase</fullName>
        <ecNumber evidence="3">3.2.1.21</ecNumber>
    </recommendedName>
</protein>
<keyword evidence="6" id="KW-0326">Glycosidase</keyword>
<evidence type="ECO:0000313" key="10">
    <source>
        <dbReference type="Proteomes" id="UP000712527"/>
    </source>
</evidence>
<dbReference type="InterPro" id="IPR051915">
    <property type="entry name" value="Cellulose_Degrad_GH3"/>
</dbReference>
<feature type="domain" description="Glycoside hydrolase family 3 C-terminal" evidence="8">
    <location>
        <begin position="676"/>
        <end position="787"/>
    </location>
</feature>
<evidence type="ECO:0000256" key="4">
    <source>
        <dbReference type="ARBA" id="ARBA00022729"/>
    </source>
</evidence>
<dbReference type="PANTHER" id="PTHR30620">
    <property type="entry name" value="PERIPLASMIC BETA-GLUCOSIDASE-RELATED"/>
    <property type="match status" value="1"/>
</dbReference>
<proteinExistence type="inferred from homology"/>
<evidence type="ECO:0000256" key="6">
    <source>
        <dbReference type="ARBA" id="ARBA00023295"/>
    </source>
</evidence>
<organism evidence="9 10">
    <name type="scientific">Olsenella profusa</name>
    <dbReference type="NCBI Taxonomy" id="138595"/>
    <lineage>
        <taxon>Bacteria</taxon>
        <taxon>Bacillati</taxon>
        <taxon>Actinomycetota</taxon>
        <taxon>Coriobacteriia</taxon>
        <taxon>Coriobacteriales</taxon>
        <taxon>Atopobiaceae</taxon>
        <taxon>Olsenella</taxon>
    </lineage>
</organism>
<dbReference type="SUPFAM" id="SSF52279">
    <property type="entry name" value="Beta-D-glucan exohydrolase, C-terminal domain"/>
    <property type="match status" value="1"/>
</dbReference>
<dbReference type="InterPro" id="IPR036962">
    <property type="entry name" value="Glyco_hydro_3_N_sf"/>
</dbReference>
<dbReference type="InterPro" id="IPR017853">
    <property type="entry name" value="GH"/>
</dbReference>
<dbReference type="Pfam" id="PF00933">
    <property type="entry name" value="Glyco_hydro_3"/>
    <property type="match status" value="1"/>
</dbReference>
<dbReference type="EMBL" id="JACSNQ010000004">
    <property type="protein sequence ID" value="MBM6774562.1"/>
    <property type="molecule type" value="Genomic_DNA"/>
</dbReference>
<dbReference type="PROSITE" id="PS51318">
    <property type="entry name" value="TAT"/>
    <property type="match status" value="1"/>
</dbReference>
<keyword evidence="5 9" id="KW-0378">Hydrolase</keyword>
<keyword evidence="10" id="KW-1185">Reference proteome</keyword>
<dbReference type="PRINTS" id="PR00133">
    <property type="entry name" value="GLHYDRLASE3"/>
</dbReference>
<dbReference type="PROSITE" id="PS51257">
    <property type="entry name" value="PROKAR_LIPOPROTEIN"/>
    <property type="match status" value="1"/>
</dbReference>
<gene>
    <name evidence="9" type="ORF">H9X80_03245</name>
</gene>
<dbReference type="Gene3D" id="3.20.20.300">
    <property type="entry name" value="Glycoside hydrolase, family 3, N-terminal domain"/>
    <property type="match status" value="1"/>
</dbReference>
<dbReference type="SUPFAM" id="SSF51445">
    <property type="entry name" value="(Trans)glycosidases"/>
    <property type="match status" value="1"/>
</dbReference>
<evidence type="ECO:0000313" key="9">
    <source>
        <dbReference type="EMBL" id="MBM6774562.1"/>
    </source>
</evidence>
<dbReference type="EC" id="3.2.1.21" evidence="3"/>
<dbReference type="Gene3D" id="3.40.50.1700">
    <property type="entry name" value="Glycoside hydrolase family 3 C-terminal domain"/>
    <property type="match status" value="1"/>
</dbReference>
<dbReference type="RefSeq" id="WP_204792922.1">
    <property type="nucleotide sequence ID" value="NZ_JACSNQ010000004.1"/>
</dbReference>
<dbReference type="GO" id="GO:0016787">
    <property type="term" value="F:hydrolase activity"/>
    <property type="evidence" value="ECO:0007669"/>
    <property type="project" value="UniProtKB-KW"/>
</dbReference>
<dbReference type="PANTHER" id="PTHR30620:SF16">
    <property type="entry name" value="LYSOSOMAL BETA GLUCOSIDASE"/>
    <property type="match status" value="1"/>
</dbReference>
<dbReference type="InterPro" id="IPR036881">
    <property type="entry name" value="Glyco_hydro_3_C_sf"/>
</dbReference>
<sequence>MSNISRRNFLAASAVTAGLVGLAGCDNSATTTPSGGDDALAAPAADAYPIDPDGDDVEAKWTSEEVRDGWTKVTQEGGAEIGTMNPDKIIQVNGYAFRDMNGNGKLDMWEDWRQTADDRAKALADSLSAEDIFPLLWAGGNTSGSAVPGGDSESNDWIEAGSRAGVSRLSANEESYASAVSWINTIQQICEEGANGIPYLNYSDPYVLFNVPSSNGLAAAMDKDLWRKAGMWQARAWRATGVRCELGPQIDVYSQPRGTRLSGSVSEDPALNRDFARAFGGGMQSTWGDDEATDDQGWGSESCGVMLKHFVGEGSNEGGRDDHSDSGKWNVFPGSNFNAHLVPFLDGGMHLDSSTEQVAAMMPCYGIAYDPNDPEGLGEHVGSAYSKHNISILRNAGWDGMLCTDWMILDAIAHGCTDLTTEERYAKLMENTISQHGGTFEPDVAKSAYDLMVEQLGEDEALSTLRENARRIFKLMVDVELFDQPYSDRTVAKAVFDNEAPAQFGMEASEKCVIMLKNAGNVISESGLSGKVYIPQKFTAGSASAFGTSPATIAPVIDPAIFEGLDVVTDAVNSADSENPAEGDITRLTAEELADVQYAIVKVNNPQDAYQGVQGGPSFASIIMGTEPEPGPYWKPISLQYRPYTADGPNVRKESLNPEDEYGEYINRAYYGESTYATNESDLDLVLDVKSRLPEGAKLILIVDADRPMVFSEIEPSADAILMGFNGIIDEAFAHIITGSVEPSGLLPFQMPKDMDTVEANEEDVPRDMECYTDSEGNTYDFAYGLNWSGVIDDERTQTYKANPLTEPETEVTVSE</sequence>
<feature type="domain" description="Glycoside hydrolase family 3 N-terminal" evidence="7">
    <location>
        <begin position="157"/>
        <end position="415"/>
    </location>
</feature>
<dbReference type="InterPro" id="IPR019546">
    <property type="entry name" value="TAT_signal_bac_arc"/>
</dbReference>
<evidence type="ECO:0000256" key="2">
    <source>
        <dbReference type="ARBA" id="ARBA00005336"/>
    </source>
</evidence>
<comment type="caution">
    <text evidence="9">The sequence shown here is derived from an EMBL/GenBank/DDBJ whole genome shotgun (WGS) entry which is preliminary data.</text>
</comment>
<comment type="catalytic activity">
    <reaction evidence="1">
        <text>Hydrolysis of terminal, non-reducing beta-D-glucosyl residues with release of beta-D-glucose.</text>
        <dbReference type="EC" id="3.2.1.21"/>
    </reaction>
</comment>
<dbReference type="InterPro" id="IPR002772">
    <property type="entry name" value="Glyco_hydro_3_C"/>
</dbReference>
<evidence type="ECO:0000259" key="8">
    <source>
        <dbReference type="Pfam" id="PF01915"/>
    </source>
</evidence>
<dbReference type="InterPro" id="IPR001764">
    <property type="entry name" value="Glyco_hydro_3_N"/>
</dbReference>
<evidence type="ECO:0000259" key="7">
    <source>
        <dbReference type="Pfam" id="PF00933"/>
    </source>
</evidence>
<dbReference type="NCBIfam" id="TIGR01409">
    <property type="entry name" value="TAT_signal_seq"/>
    <property type="match status" value="1"/>
</dbReference>
<evidence type="ECO:0000256" key="1">
    <source>
        <dbReference type="ARBA" id="ARBA00000448"/>
    </source>
</evidence>
<keyword evidence="4" id="KW-0732">Signal</keyword>
<evidence type="ECO:0000256" key="5">
    <source>
        <dbReference type="ARBA" id="ARBA00022801"/>
    </source>
</evidence>
<comment type="similarity">
    <text evidence="2">Belongs to the glycosyl hydrolase 3 family.</text>
</comment>
<dbReference type="Proteomes" id="UP000712527">
    <property type="component" value="Unassembled WGS sequence"/>
</dbReference>
<reference evidence="9 10" key="1">
    <citation type="journal article" date="2021" name="Sci. Rep.">
        <title>The distribution of antibiotic resistance genes in chicken gut microbiota commensals.</title>
        <authorList>
            <person name="Juricova H."/>
            <person name="Matiasovicova J."/>
            <person name="Kubasova T."/>
            <person name="Cejkova D."/>
            <person name="Rychlik I."/>
        </authorList>
    </citation>
    <scope>NUCLEOTIDE SEQUENCE [LARGE SCALE GENOMIC DNA]</scope>
    <source>
        <strain evidence="9 10">An794</strain>
    </source>
</reference>
<name>A0ABS2F122_9ACTN</name>
<dbReference type="Pfam" id="PF01915">
    <property type="entry name" value="Glyco_hydro_3_C"/>
    <property type="match status" value="1"/>
</dbReference>
<dbReference type="InterPro" id="IPR006311">
    <property type="entry name" value="TAT_signal"/>
</dbReference>